<sequence>MLQTAGFAKSMFWPRPGLRFIVVDDEPEIRHMLCEYLGRDEVTVDCCANAAELDAALDAGPADLIVLDVLIPGEDGISIARRLRAAGSVPIIMLTALDDVVDRLVGLEIGADDYLTKPFDLRELAARVRAVLRRATPAPPVPSPSSASPGEHVGFGRVWLDLQNRCLADGSGARIAITATEFALLELFARNPNTVLSRSRLLDLDDGAGERCIDIRIARLRKKTEVDPAKPRVIRTVRNAGYIYVPPRNLA</sequence>
<dbReference type="EMBL" id="JBDPGJ010000002">
    <property type="protein sequence ID" value="MEX0405444.1"/>
    <property type="molecule type" value="Genomic_DNA"/>
</dbReference>
<keyword evidence="11" id="KW-1185">Reference proteome</keyword>
<dbReference type="PANTHER" id="PTHR48111:SF4">
    <property type="entry name" value="DNA-BINDING DUAL TRANSCRIPTIONAL REGULATOR OMPR"/>
    <property type="match status" value="1"/>
</dbReference>
<dbReference type="InterPro" id="IPR016032">
    <property type="entry name" value="Sig_transdc_resp-reg_C-effctor"/>
</dbReference>
<dbReference type="SUPFAM" id="SSF46894">
    <property type="entry name" value="C-terminal effector domain of the bipartite response regulators"/>
    <property type="match status" value="1"/>
</dbReference>
<dbReference type="InterPro" id="IPR036388">
    <property type="entry name" value="WH-like_DNA-bd_sf"/>
</dbReference>
<dbReference type="SMART" id="SM00862">
    <property type="entry name" value="Trans_reg_C"/>
    <property type="match status" value="1"/>
</dbReference>
<dbReference type="Pfam" id="PF00486">
    <property type="entry name" value="Trans_reg_C"/>
    <property type="match status" value="1"/>
</dbReference>
<evidence type="ECO:0000256" key="4">
    <source>
        <dbReference type="ARBA" id="ARBA00023125"/>
    </source>
</evidence>
<name>A0ABV3SHD0_9HYPH</name>
<reference evidence="10 11" key="1">
    <citation type="submission" date="2024-05" db="EMBL/GenBank/DDBJ databases">
        <authorList>
            <person name="Jiang F."/>
        </authorList>
    </citation>
    <scope>NUCLEOTIDE SEQUENCE [LARGE SCALE GENOMIC DNA]</scope>
    <source>
        <strain evidence="10 11">LZ166</strain>
    </source>
</reference>
<feature type="domain" description="OmpR/PhoB-type" evidence="9">
    <location>
        <begin position="148"/>
        <end position="246"/>
    </location>
</feature>
<dbReference type="CDD" id="cd00383">
    <property type="entry name" value="trans_reg_C"/>
    <property type="match status" value="1"/>
</dbReference>
<feature type="domain" description="Response regulatory" evidence="8">
    <location>
        <begin position="19"/>
        <end position="132"/>
    </location>
</feature>
<dbReference type="Proteomes" id="UP001556692">
    <property type="component" value="Unassembled WGS sequence"/>
</dbReference>
<dbReference type="PROSITE" id="PS51755">
    <property type="entry name" value="OMPR_PHOB"/>
    <property type="match status" value="1"/>
</dbReference>
<protein>
    <submittedName>
        <fullName evidence="10">Response regulator</fullName>
    </submittedName>
</protein>
<keyword evidence="1 6" id="KW-0597">Phosphoprotein</keyword>
<evidence type="ECO:0000256" key="1">
    <source>
        <dbReference type="ARBA" id="ARBA00022553"/>
    </source>
</evidence>
<evidence type="ECO:0000256" key="7">
    <source>
        <dbReference type="PROSITE-ProRule" id="PRU01091"/>
    </source>
</evidence>
<evidence type="ECO:0000256" key="3">
    <source>
        <dbReference type="ARBA" id="ARBA00023015"/>
    </source>
</evidence>
<gene>
    <name evidence="10" type="ORF">ABGN05_07230</name>
</gene>
<keyword evidence="3" id="KW-0805">Transcription regulation</keyword>
<evidence type="ECO:0000313" key="10">
    <source>
        <dbReference type="EMBL" id="MEX0405444.1"/>
    </source>
</evidence>
<keyword evidence="2" id="KW-0902">Two-component regulatory system</keyword>
<proteinExistence type="predicted"/>
<dbReference type="RefSeq" id="WP_367953341.1">
    <property type="nucleotide sequence ID" value="NZ_JBDPGJ010000002.1"/>
</dbReference>
<dbReference type="PROSITE" id="PS50110">
    <property type="entry name" value="RESPONSE_REGULATORY"/>
    <property type="match status" value="1"/>
</dbReference>
<dbReference type="Gene3D" id="6.10.250.690">
    <property type="match status" value="1"/>
</dbReference>
<comment type="caution">
    <text evidence="10">The sequence shown here is derived from an EMBL/GenBank/DDBJ whole genome shotgun (WGS) entry which is preliminary data.</text>
</comment>
<dbReference type="InterPro" id="IPR001789">
    <property type="entry name" value="Sig_transdc_resp-reg_receiver"/>
</dbReference>
<dbReference type="SMART" id="SM00448">
    <property type="entry name" value="REC"/>
    <property type="match status" value="1"/>
</dbReference>
<dbReference type="Pfam" id="PF00072">
    <property type="entry name" value="Response_reg"/>
    <property type="match status" value="1"/>
</dbReference>
<dbReference type="CDD" id="cd17574">
    <property type="entry name" value="REC_OmpR"/>
    <property type="match status" value="1"/>
</dbReference>
<dbReference type="InterPro" id="IPR039420">
    <property type="entry name" value="WalR-like"/>
</dbReference>
<dbReference type="InterPro" id="IPR011006">
    <property type="entry name" value="CheY-like_superfamily"/>
</dbReference>
<accession>A0ABV3SHD0</accession>
<dbReference type="Gene3D" id="1.10.10.10">
    <property type="entry name" value="Winged helix-like DNA-binding domain superfamily/Winged helix DNA-binding domain"/>
    <property type="match status" value="1"/>
</dbReference>
<evidence type="ECO:0000256" key="5">
    <source>
        <dbReference type="ARBA" id="ARBA00023163"/>
    </source>
</evidence>
<keyword evidence="4 7" id="KW-0238">DNA-binding</keyword>
<keyword evidence="5" id="KW-0804">Transcription</keyword>
<dbReference type="Gene3D" id="3.40.50.2300">
    <property type="match status" value="1"/>
</dbReference>
<evidence type="ECO:0000256" key="6">
    <source>
        <dbReference type="PROSITE-ProRule" id="PRU00169"/>
    </source>
</evidence>
<evidence type="ECO:0000313" key="11">
    <source>
        <dbReference type="Proteomes" id="UP001556692"/>
    </source>
</evidence>
<evidence type="ECO:0000259" key="9">
    <source>
        <dbReference type="PROSITE" id="PS51755"/>
    </source>
</evidence>
<organism evidence="10 11">
    <name type="scientific">Aquibium pacificus</name>
    <dbReference type="NCBI Taxonomy" id="3153579"/>
    <lineage>
        <taxon>Bacteria</taxon>
        <taxon>Pseudomonadati</taxon>
        <taxon>Pseudomonadota</taxon>
        <taxon>Alphaproteobacteria</taxon>
        <taxon>Hyphomicrobiales</taxon>
        <taxon>Phyllobacteriaceae</taxon>
        <taxon>Aquibium</taxon>
    </lineage>
</organism>
<dbReference type="PANTHER" id="PTHR48111">
    <property type="entry name" value="REGULATOR OF RPOS"/>
    <property type="match status" value="1"/>
</dbReference>
<feature type="DNA-binding region" description="OmpR/PhoB-type" evidence="7">
    <location>
        <begin position="148"/>
        <end position="246"/>
    </location>
</feature>
<dbReference type="InterPro" id="IPR001867">
    <property type="entry name" value="OmpR/PhoB-type_DNA-bd"/>
</dbReference>
<feature type="modified residue" description="4-aspartylphosphate" evidence="6">
    <location>
        <position position="68"/>
    </location>
</feature>
<evidence type="ECO:0000256" key="2">
    <source>
        <dbReference type="ARBA" id="ARBA00023012"/>
    </source>
</evidence>
<evidence type="ECO:0000259" key="8">
    <source>
        <dbReference type="PROSITE" id="PS50110"/>
    </source>
</evidence>
<dbReference type="SUPFAM" id="SSF52172">
    <property type="entry name" value="CheY-like"/>
    <property type="match status" value="1"/>
</dbReference>